<evidence type="ECO:0000256" key="1">
    <source>
        <dbReference type="SAM" id="MobiDB-lite"/>
    </source>
</evidence>
<dbReference type="AlphaFoldDB" id="A0AAU2JZT3"/>
<accession>A0AAU2JZT3</accession>
<gene>
    <name evidence="2" type="ORF">OG327_36300</name>
</gene>
<organism evidence="2">
    <name type="scientific">Streptomyces sp. NBC_00049</name>
    <dbReference type="NCBI Taxonomy" id="2903617"/>
    <lineage>
        <taxon>Bacteria</taxon>
        <taxon>Bacillati</taxon>
        <taxon>Actinomycetota</taxon>
        <taxon>Actinomycetes</taxon>
        <taxon>Kitasatosporales</taxon>
        <taxon>Streptomycetaceae</taxon>
        <taxon>Streptomyces</taxon>
    </lineage>
</organism>
<dbReference type="EMBL" id="CP108264">
    <property type="protein sequence ID" value="WTU78329.1"/>
    <property type="molecule type" value="Genomic_DNA"/>
</dbReference>
<evidence type="ECO:0000313" key="2">
    <source>
        <dbReference type="EMBL" id="WTU78329.1"/>
    </source>
</evidence>
<protein>
    <submittedName>
        <fullName evidence="2">Uncharacterized protein</fullName>
    </submittedName>
</protein>
<name>A0AAU2JZT3_9ACTN</name>
<sequence length="41" mass="4358">MVGRTVPLGPDVSRQGGGEYLAAAGPGHPFERVRFAAMWES</sequence>
<feature type="region of interest" description="Disordered" evidence="1">
    <location>
        <begin position="1"/>
        <end position="26"/>
    </location>
</feature>
<proteinExistence type="predicted"/>
<reference evidence="2" key="1">
    <citation type="submission" date="2022-10" db="EMBL/GenBank/DDBJ databases">
        <title>The complete genomes of actinobacterial strains from the NBC collection.</title>
        <authorList>
            <person name="Joergensen T.S."/>
            <person name="Alvarez Arevalo M."/>
            <person name="Sterndorff E.B."/>
            <person name="Faurdal D."/>
            <person name="Vuksanovic O."/>
            <person name="Mourched A.-S."/>
            <person name="Charusanti P."/>
            <person name="Shaw S."/>
            <person name="Blin K."/>
            <person name="Weber T."/>
        </authorList>
    </citation>
    <scope>NUCLEOTIDE SEQUENCE</scope>
    <source>
        <strain evidence="2">NBC_00049</strain>
    </source>
</reference>